<evidence type="ECO:0000313" key="1">
    <source>
        <dbReference type="EMBL" id="BAL84680.1"/>
    </source>
</evidence>
<protein>
    <submittedName>
        <fullName evidence="1">Uncharacterized protein</fullName>
    </submittedName>
</protein>
<dbReference type="HOGENOM" id="CLU_3029874_0_0_9"/>
<sequence length="55" mass="6193">MARKKKEEITEDGYVNIVDGVHSITLKHRTIHCPNGVAYVTPEEKETIKAMGLIK</sequence>
<dbReference type="EMBL" id="AP012294">
    <property type="protein sequence ID" value="BAL84680.1"/>
    <property type="molecule type" value="Genomic_DNA"/>
</dbReference>
<reference evidence="1 2" key="1">
    <citation type="submission" date="2011-10" db="EMBL/GenBank/DDBJ databases">
        <title>Whole genome sequence of Selenomonas ruminantium subsp. lactilytica TAM6421.</title>
        <authorList>
            <person name="Oguchi A."/>
            <person name="Ankai A."/>
            <person name="Kaneko J."/>
            <person name="Yamada-Narita S."/>
            <person name="Fukui S."/>
            <person name="Takahashi M."/>
            <person name="Onodera T."/>
            <person name="Kojima S."/>
            <person name="Fushimi T."/>
            <person name="Abe N."/>
            <person name="Kamio Y."/>
            <person name="Yamazaki S."/>
            <person name="Fujita N."/>
        </authorList>
    </citation>
    <scope>NUCLEOTIDE SEQUENCE [LARGE SCALE GENOMIC DNA]</scope>
    <source>
        <strain evidence="2">NBRC 103574 / TAM6421</strain>
        <plasmid evidence="1 2">pSRC4</plasmid>
    </source>
</reference>
<dbReference type="RefSeq" id="WP_014425980.1">
    <property type="nucleotide sequence ID" value="NC_017069.1"/>
</dbReference>
<geneLocation type="plasmid" evidence="1 2">
    <name>pSRC4</name>
</geneLocation>
<gene>
    <name evidence="1" type="ordered locus">SELR_pSRC400290</name>
</gene>
<organism evidence="1 2">
    <name type="scientific">Selenomonas ruminantium subsp. lactilytica (strain NBRC 103574 / TAM6421)</name>
    <dbReference type="NCBI Taxonomy" id="927704"/>
    <lineage>
        <taxon>Bacteria</taxon>
        <taxon>Bacillati</taxon>
        <taxon>Bacillota</taxon>
        <taxon>Negativicutes</taxon>
        <taxon>Selenomonadales</taxon>
        <taxon>Selenomonadaceae</taxon>
        <taxon>Selenomonas</taxon>
    </lineage>
</organism>
<dbReference type="Proteomes" id="UP000007887">
    <property type="component" value="Plasmid pSRC4"/>
</dbReference>
<dbReference type="AlphaFoldDB" id="I0GV93"/>
<accession>I0GV93</accession>
<proteinExistence type="predicted"/>
<dbReference type="KEGG" id="sri:SELR_pSRC400290"/>
<dbReference type="PATRIC" id="fig|927704.6.peg.3444"/>
<name>I0GV93_SELRL</name>
<keyword evidence="1" id="KW-0614">Plasmid</keyword>
<evidence type="ECO:0000313" key="2">
    <source>
        <dbReference type="Proteomes" id="UP000007887"/>
    </source>
</evidence>